<evidence type="ECO:0000313" key="7">
    <source>
        <dbReference type="EMBL" id="OGG14874.1"/>
    </source>
</evidence>
<keyword evidence="4" id="KW-0479">Metal-binding</keyword>
<dbReference type="EMBL" id="MFJE01000009">
    <property type="protein sequence ID" value="OGG14874.1"/>
    <property type="molecule type" value="Genomic_DNA"/>
</dbReference>
<dbReference type="PANTHER" id="PTHR12001">
    <property type="entry name" value="GERANYLGERANYL PYROPHOSPHATE SYNTHASE"/>
    <property type="match status" value="1"/>
</dbReference>
<dbReference type="GO" id="GO:0008299">
    <property type="term" value="P:isoprenoid biosynthetic process"/>
    <property type="evidence" value="ECO:0007669"/>
    <property type="project" value="InterPro"/>
</dbReference>
<keyword evidence="5" id="KW-0460">Magnesium</keyword>
<dbReference type="CDD" id="cd00685">
    <property type="entry name" value="Trans_IPPS_HT"/>
    <property type="match status" value="1"/>
</dbReference>
<dbReference type="SFLD" id="SFLDS00005">
    <property type="entry name" value="Isoprenoid_Synthase_Type_I"/>
    <property type="match status" value="1"/>
</dbReference>
<evidence type="ECO:0000256" key="2">
    <source>
        <dbReference type="ARBA" id="ARBA00006706"/>
    </source>
</evidence>
<dbReference type="SFLD" id="SFLDG01017">
    <property type="entry name" value="Polyprenyl_Transferase_Like"/>
    <property type="match status" value="1"/>
</dbReference>
<sequence>MASQNLEFLSDFNHLFTPVLASYFAEKKKETANLSPVVQEAVERIERLTLSGGKRIRPALLYHSFISYGGKSFEDVKNYCLALELLHSWALIHDDIMDRSHFRRGQSTVNAYYEEKYEDPDLANSLSILAGDLALSFADELFYSQTIKNEKITLIYSQLKKEVIYGQIMDVTKAKSEEEVLKMIEYKTAGYSIEKPLLLGALLGGADSFQLKALSEIGLKTGLAFQIQDDILGVFGDEETLGKPVDSDMKEGKMTLLVIKTLSLLNSHDKKIFLSLWGNPKSGKKELGMIKKMITDSKGLSSCLSYYNSINKDIDSKIASSKVPISLKNIMLKLVDLNKERQK</sequence>
<dbReference type="Gene3D" id="1.10.600.10">
    <property type="entry name" value="Farnesyl Diphosphate Synthase"/>
    <property type="match status" value="1"/>
</dbReference>
<dbReference type="PROSITE" id="PS00723">
    <property type="entry name" value="POLYPRENYL_SYNTHASE_1"/>
    <property type="match status" value="1"/>
</dbReference>
<dbReference type="AlphaFoldDB" id="A0A1F5ZRB4"/>
<dbReference type="Proteomes" id="UP000177383">
    <property type="component" value="Unassembled WGS sequence"/>
</dbReference>
<dbReference type="PANTHER" id="PTHR12001:SF85">
    <property type="entry name" value="SHORT CHAIN ISOPRENYL DIPHOSPHATE SYNTHASE"/>
    <property type="match status" value="1"/>
</dbReference>
<comment type="caution">
    <text evidence="7">The sequence shown here is derived from an EMBL/GenBank/DDBJ whole genome shotgun (WGS) entry which is preliminary data.</text>
</comment>
<dbReference type="Pfam" id="PF00348">
    <property type="entry name" value="polyprenyl_synt"/>
    <property type="match status" value="1"/>
</dbReference>
<name>A0A1F5ZRB4_9BACT</name>
<evidence type="ECO:0000256" key="5">
    <source>
        <dbReference type="ARBA" id="ARBA00022842"/>
    </source>
</evidence>
<evidence type="ECO:0000256" key="6">
    <source>
        <dbReference type="RuleBase" id="RU004466"/>
    </source>
</evidence>
<dbReference type="STRING" id="1798375.A2773_01235"/>
<comment type="cofactor">
    <cofactor evidence="1">
        <name>Mg(2+)</name>
        <dbReference type="ChEBI" id="CHEBI:18420"/>
    </cofactor>
</comment>
<dbReference type="GO" id="GO:0046872">
    <property type="term" value="F:metal ion binding"/>
    <property type="evidence" value="ECO:0007669"/>
    <property type="project" value="UniProtKB-KW"/>
</dbReference>
<dbReference type="GO" id="GO:0004659">
    <property type="term" value="F:prenyltransferase activity"/>
    <property type="evidence" value="ECO:0007669"/>
    <property type="project" value="InterPro"/>
</dbReference>
<dbReference type="SUPFAM" id="SSF48576">
    <property type="entry name" value="Terpenoid synthases"/>
    <property type="match status" value="1"/>
</dbReference>
<accession>A0A1F5ZRB4</accession>
<evidence type="ECO:0000256" key="3">
    <source>
        <dbReference type="ARBA" id="ARBA00022679"/>
    </source>
</evidence>
<evidence type="ECO:0000313" key="8">
    <source>
        <dbReference type="Proteomes" id="UP000177383"/>
    </source>
</evidence>
<dbReference type="InterPro" id="IPR000092">
    <property type="entry name" value="Polyprenyl_synt"/>
</dbReference>
<protein>
    <recommendedName>
        <fullName evidence="9">Polyprenyl synthetase</fullName>
    </recommendedName>
</protein>
<comment type="similarity">
    <text evidence="2 6">Belongs to the FPP/GGPP synthase family.</text>
</comment>
<keyword evidence="3 6" id="KW-0808">Transferase</keyword>
<organism evidence="7 8">
    <name type="scientific">Candidatus Gottesmanbacteria bacterium RIFCSPHIGHO2_01_FULL_39_10</name>
    <dbReference type="NCBI Taxonomy" id="1798375"/>
    <lineage>
        <taxon>Bacteria</taxon>
        <taxon>Candidatus Gottesmaniibacteriota</taxon>
    </lineage>
</organism>
<evidence type="ECO:0000256" key="1">
    <source>
        <dbReference type="ARBA" id="ARBA00001946"/>
    </source>
</evidence>
<dbReference type="InterPro" id="IPR008949">
    <property type="entry name" value="Isoprenoid_synthase_dom_sf"/>
</dbReference>
<proteinExistence type="inferred from homology"/>
<evidence type="ECO:0008006" key="9">
    <source>
        <dbReference type="Google" id="ProtNLM"/>
    </source>
</evidence>
<reference evidence="7 8" key="1">
    <citation type="journal article" date="2016" name="Nat. Commun.">
        <title>Thousands of microbial genomes shed light on interconnected biogeochemical processes in an aquifer system.</title>
        <authorList>
            <person name="Anantharaman K."/>
            <person name="Brown C.T."/>
            <person name="Hug L.A."/>
            <person name="Sharon I."/>
            <person name="Castelle C.J."/>
            <person name="Probst A.J."/>
            <person name="Thomas B.C."/>
            <person name="Singh A."/>
            <person name="Wilkins M.J."/>
            <person name="Karaoz U."/>
            <person name="Brodie E.L."/>
            <person name="Williams K.H."/>
            <person name="Hubbard S.S."/>
            <person name="Banfield J.F."/>
        </authorList>
    </citation>
    <scope>NUCLEOTIDE SEQUENCE [LARGE SCALE GENOMIC DNA]</scope>
</reference>
<evidence type="ECO:0000256" key="4">
    <source>
        <dbReference type="ARBA" id="ARBA00022723"/>
    </source>
</evidence>
<dbReference type="InterPro" id="IPR033749">
    <property type="entry name" value="Polyprenyl_synt_CS"/>
</dbReference>
<gene>
    <name evidence="7" type="ORF">A2773_01235</name>
</gene>